<keyword evidence="1" id="KW-0472">Membrane</keyword>
<evidence type="ECO:0000256" key="1">
    <source>
        <dbReference type="SAM" id="Phobius"/>
    </source>
</evidence>
<evidence type="ECO:0000313" key="3">
    <source>
        <dbReference type="Proteomes" id="UP000289738"/>
    </source>
</evidence>
<feature type="transmembrane region" description="Helical" evidence="1">
    <location>
        <begin position="6"/>
        <end position="21"/>
    </location>
</feature>
<dbReference type="Proteomes" id="UP000289738">
    <property type="component" value="Chromosome A09"/>
</dbReference>
<keyword evidence="1" id="KW-1133">Transmembrane helix</keyword>
<keyword evidence="3" id="KW-1185">Reference proteome</keyword>
<name>A0A445BHY8_ARAHY</name>
<protein>
    <submittedName>
        <fullName evidence="2">Uncharacterized protein</fullName>
    </submittedName>
</protein>
<dbReference type="AlphaFoldDB" id="A0A445BHY8"/>
<keyword evidence="1" id="KW-0812">Transmembrane</keyword>
<accession>A0A445BHY8</accession>
<sequence>MPEVVSIYDFILFQFYLLFLIRKSPFPFLGQYLPTRLIRLDLGL</sequence>
<gene>
    <name evidence="2" type="ORF">Ahy_A09g043262</name>
</gene>
<dbReference type="EMBL" id="SDMP01000009">
    <property type="protein sequence ID" value="RYR38274.1"/>
    <property type="molecule type" value="Genomic_DNA"/>
</dbReference>
<organism evidence="2 3">
    <name type="scientific">Arachis hypogaea</name>
    <name type="common">Peanut</name>
    <dbReference type="NCBI Taxonomy" id="3818"/>
    <lineage>
        <taxon>Eukaryota</taxon>
        <taxon>Viridiplantae</taxon>
        <taxon>Streptophyta</taxon>
        <taxon>Embryophyta</taxon>
        <taxon>Tracheophyta</taxon>
        <taxon>Spermatophyta</taxon>
        <taxon>Magnoliopsida</taxon>
        <taxon>eudicotyledons</taxon>
        <taxon>Gunneridae</taxon>
        <taxon>Pentapetalae</taxon>
        <taxon>rosids</taxon>
        <taxon>fabids</taxon>
        <taxon>Fabales</taxon>
        <taxon>Fabaceae</taxon>
        <taxon>Papilionoideae</taxon>
        <taxon>50 kb inversion clade</taxon>
        <taxon>dalbergioids sensu lato</taxon>
        <taxon>Dalbergieae</taxon>
        <taxon>Pterocarpus clade</taxon>
        <taxon>Arachis</taxon>
    </lineage>
</organism>
<comment type="caution">
    <text evidence="2">The sequence shown here is derived from an EMBL/GenBank/DDBJ whole genome shotgun (WGS) entry which is preliminary data.</text>
</comment>
<reference evidence="2 3" key="1">
    <citation type="submission" date="2019-01" db="EMBL/GenBank/DDBJ databases">
        <title>Sequencing of cultivated peanut Arachis hypogaea provides insights into genome evolution and oil improvement.</title>
        <authorList>
            <person name="Chen X."/>
        </authorList>
    </citation>
    <scope>NUCLEOTIDE SEQUENCE [LARGE SCALE GENOMIC DNA]</scope>
    <source>
        <strain evidence="3">cv. Fuhuasheng</strain>
        <tissue evidence="2">Leaves</tissue>
    </source>
</reference>
<proteinExistence type="predicted"/>
<evidence type="ECO:0000313" key="2">
    <source>
        <dbReference type="EMBL" id="RYR38274.1"/>
    </source>
</evidence>